<protein>
    <submittedName>
        <fullName evidence="1">Uncharacterized protein</fullName>
    </submittedName>
</protein>
<dbReference type="STRING" id="348802.A0A0D2CY19"/>
<sequence>MNDTTLPQFVKTFDQALGGIIEKRMTFHLDELARKDRNFGEVESIMPAIIPRLLKYETDFTAKSFEETLNGSKAMLMATGGMTEEKGKLFDESQRLLAEYMGNGGLISYKNVVVVARKVD</sequence>
<keyword evidence="2" id="KW-1185">Reference proteome</keyword>
<dbReference type="Proteomes" id="UP000054342">
    <property type="component" value="Unassembled WGS sequence"/>
</dbReference>
<proteinExistence type="predicted"/>
<accession>A0A0D2CY19</accession>
<evidence type="ECO:0000313" key="2">
    <source>
        <dbReference type="Proteomes" id="UP000054342"/>
    </source>
</evidence>
<dbReference type="AlphaFoldDB" id="A0A0D2CY19"/>
<dbReference type="GeneID" id="25329243"/>
<dbReference type="HOGENOM" id="CLU_2049737_0_0_1"/>
<dbReference type="RefSeq" id="XP_013315601.1">
    <property type="nucleotide sequence ID" value="XM_013460147.1"/>
</dbReference>
<dbReference type="OrthoDB" id="417697at2759"/>
<evidence type="ECO:0000313" key="1">
    <source>
        <dbReference type="EMBL" id="KIW55017.1"/>
    </source>
</evidence>
<name>A0A0D2CY19_9EURO</name>
<gene>
    <name evidence="1" type="ORF">PV05_07335</name>
</gene>
<dbReference type="EMBL" id="KN847320">
    <property type="protein sequence ID" value="KIW55017.1"/>
    <property type="molecule type" value="Genomic_DNA"/>
</dbReference>
<reference evidence="1 2" key="1">
    <citation type="submission" date="2015-01" db="EMBL/GenBank/DDBJ databases">
        <title>The Genome Sequence of Exophiala xenobiotica CBS118157.</title>
        <authorList>
            <consortium name="The Broad Institute Genomics Platform"/>
            <person name="Cuomo C."/>
            <person name="de Hoog S."/>
            <person name="Gorbushina A."/>
            <person name="Stielow B."/>
            <person name="Teixiera M."/>
            <person name="Abouelleil A."/>
            <person name="Chapman S.B."/>
            <person name="Priest M."/>
            <person name="Young S.K."/>
            <person name="Wortman J."/>
            <person name="Nusbaum C."/>
            <person name="Birren B."/>
        </authorList>
    </citation>
    <scope>NUCLEOTIDE SEQUENCE [LARGE SCALE GENOMIC DNA]</scope>
    <source>
        <strain evidence="1 2">CBS 118157</strain>
    </source>
</reference>
<organism evidence="1 2">
    <name type="scientific">Exophiala xenobiotica</name>
    <dbReference type="NCBI Taxonomy" id="348802"/>
    <lineage>
        <taxon>Eukaryota</taxon>
        <taxon>Fungi</taxon>
        <taxon>Dikarya</taxon>
        <taxon>Ascomycota</taxon>
        <taxon>Pezizomycotina</taxon>
        <taxon>Eurotiomycetes</taxon>
        <taxon>Chaetothyriomycetidae</taxon>
        <taxon>Chaetothyriales</taxon>
        <taxon>Herpotrichiellaceae</taxon>
        <taxon>Exophiala</taxon>
    </lineage>
</organism>